<keyword evidence="8" id="KW-1185">Reference proteome</keyword>
<evidence type="ECO:0000256" key="4">
    <source>
        <dbReference type="ARBA" id="ARBA00023242"/>
    </source>
</evidence>
<feature type="region of interest" description="Disordered" evidence="5">
    <location>
        <begin position="206"/>
        <end position="236"/>
    </location>
</feature>
<dbReference type="Pfam" id="PF00172">
    <property type="entry name" value="Zn_clus"/>
    <property type="match status" value="1"/>
</dbReference>
<dbReference type="PANTHER" id="PTHR31069">
    <property type="entry name" value="OLEATE-ACTIVATED TRANSCRIPTION FACTOR 1-RELATED"/>
    <property type="match status" value="1"/>
</dbReference>
<evidence type="ECO:0000256" key="1">
    <source>
        <dbReference type="ARBA" id="ARBA00023015"/>
    </source>
</evidence>
<protein>
    <recommendedName>
        <fullName evidence="6">Zn(2)-C6 fungal-type domain-containing protein</fullName>
    </recommendedName>
</protein>
<gene>
    <name evidence="7" type="ORF">DACRYDRAFT_21513</name>
</gene>
<keyword evidence="3" id="KW-0804">Transcription</keyword>
<evidence type="ECO:0000313" key="7">
    <source>
        <dbReference type="EMBL" id="EJU03296.1"/>
    </source>
</evidence>
<keyword evidence="1" id="KW-0805">Transcription regulation</keyword>
<dbReference type="CDD" id="cd00067">
    <property type="entry name" value="GAL4"/>
    <property type="match status" value="1"/>
</dbReference>
<feature type="domain" description="Zn(2)-C6 fungal-type" evidence="6">
    <location>
        <begin position="69"/>
        <end position="101"/>
    </location>
</feature>
<dbReference type="GO" id="GO:0000981">
    <property type="term" value="F:DNA-binding transcription factor activity, RNA polymerase II-specific"/>
    <property type="evidence" value="ECO:0007669"/>
    <property type="project" value="InterPro"/>
</dbReference>
<dbReference type="GO" id="GO:0005634">
    <property type="term" value="C:nucleus"/>
    <property type="evidence" value="ECO:0007669"/>
    <property type="project" value="TreeGrafter"/>
</dbReference>
<sequence length="356" mass="40186">MPKGAKVSFAPRRAKPYEKREGSPIVGLLTPFSSSLPLDEQANEGGPSTSETDFKPDHRKNKRNRVTLSCWHCHKNKRKCDRGYPACDRCKAHNNAAGCVYEHDVTRPCPDPQDELARQQKRIHDLETILRLYRGKQHVEVPHRETYDWCLTIPETLWHIMMGAVDNIREVKAALTDVEPLDQHHDRVKPLHDWLDTLERNVLGAMTEAKKSRRLRPSTDGTPVRDKTPTLPLGDAIDASQDSVLSNQMSSPPVEVMLSPSDSIEQVAAPDMFHHVPTMGKTVMGMLTADLLLSDNTSMYQPYPPPPPPYMTQDMLGFNPFVNPYLDPMYGNNQLPDQFPIMEGIWNDIGDSFVSA</sequence>
<dbReference type="GO" id="GO:0045944">
    <property type="term" value="P:positive regulation of transcription by RNA polymerase II"/>
    <property type="evidence" value="ECO:0007669"/>
    <property type="project" value="TreeGrafter"/>
</dbReference>
<name>M5FZ24_DACPD</name>
<dbReference type="PROSITE" id="PS00463">
    <property type="entry name" value="ZN2_CY6_FUNGAL_1"/>
    <property type="match status" value="1"/>
</dbReference>
<dbReference type="GO" id="GO:0008270">
    <property type="term" value="F:zinc ion binding"/>
    <property type="evidence" value="ECO:0007669"/>
    <property type="project" value="InterPro"/>
</dbReference>
<dbReference type="AlphaFoldDB" id="M5FZ24"/>
<dbReference type="InterPro" id="IPR036864">
    <property type="entry name" value="Zn2-C6_fun-type_DNA-bd_sf"/>
</dbReference>
<accession>M5FZ24</accession>
<dbReference type="GeneID" id="63687490"/>
<reference evidence="7 8" key="1">
    <citation type="journal article" date="2012" name="Science">
        <title>The Paleozoic origin of enzymatic lignin decomposition reconstructed from 31 fungal genomes.</title>
        <authorList>
            <person name="Floudas D."/>
            <person name="Binder M."/>
            <person name="Riley R."/>
            <person name="Barry K."/>
            <person name="Blanchette R.A."/>
            <person name="Henrissat B."/>
            <person name="Martinez A.T."/>
            <person name="Otillar R."/>
            <person name="Spatafora J.W."/>
            <person name="Yadav J.S."/>
            <person name="Aerts A."/>
            <person name="Benoit I."/>
            <person name="Boyd A."/>
            <person name="Carlson A."/>
            <person name="Copeland A."/>
            <person name="Coutinho P.M."/>
            <person name="de Vries R.P."/>
            <person name="Ferreira P."/>
            <person name="Findley K."/>
            <person name="Foster B."/>
            <person name="Gaskell J."/>
            <person name="Glotzer D."/>
            <person name="Gorecki P."/>
            <person name="Heitman J."/>
            <person name="Hesse C."/>
            <person name="Hori C."/>
            <person name="Igarashi K."/>
            <person name="Jurgens J.A."/>
            <person name="Kallen N."/>
            <person name="Kersten P."/>
            <person name="Kohler A."/>
            <person name="Kuees U."/>
            <person name="Kumar T.K.A."/>
            <person name="Kuo A."/>
            <person name="LaButti K."/>
            <person name="Larrondo L.F."/>
            <person name="Lindquist E."/>
            <person name="Ling A."/>
            <person name="Lombard V."/>
            <person name="Lucas S."/>
            <person name="Lundell T."/>
            <person name="Martin R."/>
            <person name="McLaughlin D.J."/>
            <person name="Morgenstern I."/>
            <person name="Morin E."/>
            <person name="Murat C."/>
            <person name="Nagy L.G."/>
            <person name="Nolan M."/>
            <person name="Ohm R.A."/>
            <person name="Patyshakuliyeva A."/>
            <person name="Rokas A."/>
            <person name="Ruiz-Duenas F.J."/>
            <person name="Sabat G."/>
            <person name="Salamov A."/>
            <person name="Samejima M."/>
            <person name="Schmutz J."/>
            <person name="Slot J.C."/>
            <person name="St John F."/>
            <person name="Stenlid J."/>
            <person name="Sun H."/>
            <person name="Sun S."/>
            <person name="Syed K."/>
            <person name="Tsang A."/>
            <person name="Wiebenga A."/>
            <person name="Young D."/>
            <person name="Pisabarro A."/>
            <person name="Eastwood D.C."/>
            <person name="Martin F."/>
            <person name="Cullen D."/>
            <person name="Grigoriev I.V."/>
            <person name="Hibbett D.S."/>
        </authorList>
    </citation>
    <scope>NUCLEOTIDE SEQUENCE [LARGE SCALE GENOMIC DNA]</scope>
    <source>
        <strain evidence="7 8">DJM-731 SS1</strain>
    </source>
</reference>
<dbReference type="GO" id="GO:0000978">
    <property type="term" value="F:RNA polymerase II cis-regulatory region sequence-specific DNA binding"/>
    <property type="evidence" value="ECO:0007669"/>
    <property type="project" value="TreeGrafter"/>
</dbReference>
<feature type="region of interest" description="Disordered" evidence="5">
    <location>
        <begin position="1"/>
        <end position="59"/>
    </location>
</feature>
<evidence type="ECO:0000256" key="2">
    <source>
        <dbReference type="ARBA" id="ARBA00023125"/>
    </source>
</evidence>
<dbReference type="PANTHER" id="PTHR31069:SF12">
    <property type="entry name" value="TRANSCRIPTION FACTOR DOMAIN-CONTAINING PROTEIN"/>
    <property type="match status" value="1"/>
</dbReference>
<dbReference type="HOGENOM" id="CLU_778495_0_0_1"/>
<evidence type="ECO:0000256" key="3">
    <source>
        <dbReference type="ARBA" id="ARBA00023163"/>
    </source>
</evidence>
<dbReference type="SMART" id="SM00066">
    <property type="entry name" value="GAL4"/>
    <property type="match status" value="1"/>
</dbReference>
<organism evidence="7 8">
    <name type="scientific">Dacryopinax primogenitus (strain DJM 731)</name>
    <name type="common">Brown rot fungus</name>
    <dbReference type="NCBI Taxonomy" id="1858805"/>
    <lineage>
        <taxon>Eukaryota</taxon>
        <taxon>Fungi</taxon>
        <taxon>Dikarya</taxon>
        <taxon>Basidiomycota</taxon>
        <taxon>Agaricomycotina</taxon>
        <taxon>Dacrymycetes</taxon>
        <taxon>Dacrymycetales</taxon>
        <taxon>Dacrymycetaceae</taxon>
        <taxon>Dacryopinax</taxon>
    </lineage>
</organism>
<dbReference type="EMBL" id="JH795860">
    <property type="protein sequence ID" value="EJU03296.1"/>
    <property type="molecule type" value="Genomic_DNA"/>
</dbReference>
<dbReference type="OrthoDB" id="2269373at2759"/>
<evidence type="ECO:0000256" key="5">
    <source>
        <dbReference type="SAM" id="MobiDB-lite"/>
    </source>
</evidence>
<dbReference type="Proteomes" id="UP000030653">
    <property type="component" value="Unassembled WGS sequence"/>
</dbReference>
<dbReference type="STRING" id="1858805.M5FZ24"/>
<dbReference type="InterPro" id="IPR050675">
    <property type="entry name" value="OAF3"/>
</dbReference>
<dbReference type="InterPro" id="IPR001138">
    <property type="entry name" value="Zn2Cys6_DnaBD"/>
</dbReference>
<proteinExistence type="predicted"/>
<evidence type="ECO:0000313" key="8">
    <source>
        <dbReference type="Proteomes" id="UP000030653"/>
    </source>
</evidence>
<keyword evidence="2" id="KW-0238">DNA-binding</keyword>
<dbReference type="SUPFAM" id="SSF57701">
    <property type="entry name" value="Zn2/Cys6 DNA-binding domain"/>
    <property type="match status" value="1"/>
</dbReference>
<keyword evidence="4" id="KW-0539">Nucleus</keyword>
<dbReference type="Gene3D" id="4.10.240.10">
    <property type="entry name" value="Zn(2)-C6 fungal-type DNA-binding domain"/>
    <property type="match status" value="1"/>
</dbReference>
<dbReference type="RefSeq" id="XP_040630190.1">
    <property type="nucleotide sequence ID" value="XM_040772428.1"/>
</dbReference>
<evidence type="ECO:0000259" key="6">
    <source>
        <dbReference type="PROSITE" id="PS50048"/>
    </source>
</evidence>
<dbReference type="PROSITE" id="PS50048">
    <property type="entry name" value="ZN2_CY6_FUNGAL_2"/>
    <property type="match status" value="1"/>
</dbReference>